<reference evidence="2" key="2">
    <citation type="submission" date="2020-09" db="EMBL/GenBank/DDBJ databases">
        <authorList>
            <person name="Sun Q."/>
            <person name="Zhou Y."/>
        </authorList>
    </citation>
    <scope>NUCLEOTIDE SEQUENCE</scope>
    <source>
        <strain evidence="2">CGMCC 4.3508</strain>
    </source>
</reference>
<evidence type="ECO:0000259" key="1">
    <source>
        <dbReference type="Pfam" id="PF02470"/>
    </source>
</evidence>
<proteinExistence type="predicted"/>
<dbReference type="AlphaFoldDB" id="A0A917RVE5"/>
<protein>
    <recommendedName>
        <fullName evidence="1">Mce/MlaD domain-containing protein</fullName>
    </recommendedName>
</protein>
<dbReference type="RefSeq" id="WP_058855102.1">
    <property type="nucleotide sequence ID" value="NZ_BMMH01000014.1"/>
</dbReference>
<dbReference type="PANTHER" id="PTHR33371">
    <property type="entry name" value="INTERMEMBRANE PHOSPHOLIPID TRANSPORT SYSTEM BINDING PROTEIN MLAD-RELATED"/>
    <property type="match status" value="1"/>
</dbReference>
<dbReference type="PANTHER" id="PTHR33371:SF16">
    <property type="entry name" value="MCE-FAMILY PROTEIN MCE3F"/>
    <property type="match status" value="1"/>
</dbReference>
<dbReference type="InterPro" id="IPR052336">
    <property type="entry name" value="MlaD_Phospholipid_Transporter"/>
</dbReference>
<dbReference type="Pfam" id="PF02470">
    <property type="entry name" value="MlaD"/>
    <property type="match status" value="1"/>
</dbReference>
<dbReference type="GO" id="GO:0005576">
    <property type="term" value="C:extracellular region"/>
    <property type="evidence" value="ECO:0007669"/>
    <property type="project" value="TreeGrafter"/>
</dbReference>
<comment type="caution">
    <text evidence="2">The sequence shown here is derived from an EMBL/GenBank/DDBJ whole genome shotgun (WGS) entry which is preliminary data.</text>
</comment>
<dbReference type="EMBL" id="BMMH01000014">
    <property type="protein sequence ID" value="GGL32284.1"/>
    <property type="molecule type" value="Genomic_DNA"/>
</dbReference>
<gene>
    <name evidence="2" type="ORF">GCM10011588_53870</name>
</gene>
<accession>A0A917RVE5</accession>
<dbReference type="InterPro" id="IPR003399">
    <property type="entry name" value="Mce/MlaD"/>
</dbReference>
<feature type="domain" description="Mce/MlaD" evidence="1">
    <location>
        <begin position="41"/>
        <end position="110"/>
    </location>
</feature>
<organism evidence="2 3">
    <name type="scientific">Nocardia jinanensis</name>
    <dbReference type="NCBI Taxonomy" id="382504"/>
    <lineage>
        <taxon>Bacteria</taxon>
        <taxon>Bacillati</taxon>
        <taxon>Actinomycetota</taxon>
        <taxon>Actinomycetes</taxon>
        <taxon>Mycobacteriales</taxon>
        <taxon>Nocardiaceae</taxon>
        <taxon>Nocardia</taxon>
    </lineage>
</organism>
<name>A0A917RVE5_9NOCA</name>
<evidence type="ECO:0000313" key="3">
    <source>
        <dbReference type="Proteomes" id="UP000638263"/>
    </source>
</evidence>
<keyword evidence="3" id="KW-1185">Reference proteome</keyword>
<evidence type="ECO:0000313" key="2">
    <source>
        <dbReference type="EMBL" id="GGL32284.1"/>
    </source>
</evidence>
<dbReference type="Proteomes" id="UP000638263">
    <property type="component" value="Unassembled WGS sequence"/>
</dbReference>
<sequence>MKIGPLASLGGIAAISVLGASYLTFGVVRADPFADYLNASLVLDDSGGLGVGSPVLLTGIEVGRVTSVDRAADGVEVGFRVDDSPRLSTDSVVTVEHLSALGEPYIQFAPKTGAGPYLRDGQRLESEDIHSPLSIPEAARMVTRTMNQLDPATMGSLVRTLRDALHGTDAALPELTRAADLLAATIMSREPRIAELLDNFETAAADSDWSGPATAAAATEFTRFAEVLDDFTEAVGRFTGAEGSPEMYLGDGGLVPLLQRLREFLDEAGPELAALQPGLAPLTDALNASAPQLDIGSLIGQALQSTSDDSVRLRVGVEVK</sequence>
<reference evidence="2" key="1">
    <citation type="journal article" date="2014" name="Int. J. Syst. Evol. Microbiol.">
        <title>Complete genome sequence of Corynebacterium casei LMG S-19264T (=DSM 44701T), isolated from a smear-ripened cheese.</title>
        <authorList>
            <consortium name="US DOE Joint Genome Institute (JGI-PGF)"/>
            <person name="Walter F."/>
            <person name="Albersmeier A."/>
            <person name="Kalinowski J."/>
            <person name="Ruckert C."/>
        </authorList>
    </citation>
    <scope>NUCLEOTIDE SEQUENCE</scope>
    <source>
        <strain evidence="2">CGMCC 4.3508</strain>
    </source>
</reference>